<keyword evidence="4" id="KW-0808">Transferase</keyword>
<dbReference type="AlphaFoldDB" id="A0A8T0U249"/>
<feature type="compositionally biased region" description="Low complexity" evidence="10">
    <location>
        <begin position="600"/>
        <end position="609"/>
    </location>
</feature>
<comment type="similarity">
    <text evidence="1">Belongs to the protein kinase superfamily. TKL Ser/Thr protein kinase family. RAF subfamily.</text>
</comment>
<dbReference type="InterPro" id="IPR008271">
    <property type="entry name" value="Ser/Thr_kinase_AS"/>
</dbReference>
<evidence type="ECO:0000256" key="7">
    <source>
        <dbReference type="ARBA" id="ARBA00022840"/>
    </source>
</evidence>
<keyword evidence="3" id="KW-0723">Serine/threonine-protein kinase</keyword>
<evidence type="ECO:0000256" key="5">
    <source>
        <dbReference type="ARBA" id="ARBA00022741"/>
    </source>
</evidence>
<evidence type="ECO:0000256" key="10">
    <source>
        <dbReference type="SAM" id="MobiDB-lite"/>
    </source>
</evidence>
<evidence type="ECO:0000256" key="3">
    <source>
        <dbReference type="ARBA" id="ARBA00022527"/>
    </source>
</evidence>
<dbReference type="PROSITE" id="PS50011">
    <property type="entry name" value="PROTEIN_KINASE_DOM"/>
    <property type="match status" value="1"/>
</dbReference>
<evidence type="ECO:0000259" key="12">
    <source>
        <dbReference type="PROSITE" id="PS51671"/>
    </source>
</evidence>
<dbReference type="InterPro" id="IPR001245">
    <property type="entry name" value="Ser-Thr/Tyr_kinase_cat_dom"/>
</dbReference>
<evidence type="ECO:0000256" key="6">
    <source>
        <dbReference type="ARBA" id="ARBA00022777"/>
    </source>
</evidence>
<dbReference type="InterPro" id="IPR011009">
    <property type="entry name" value="Kinase-like_dom_sf"/>
</dbReference>
<dbReference type="PANTHER" id="PTHR44329">
    <property type="entry name" value="SERINE/THREONINE-PROTEIN KINASE TNNI3K-RELATED"/>
    <property type="match status" value="1"/>
</dbReference>
<dbReference type="PROSITE" id="PS51671">
    <property type="entry name" value="ACT"/>
    <property type="match status" value="1"/>
</dbReference>
<protein>
    <recommendedName>
        <fullName evidence="2">non-specific serine/threonine protein kinase</fullName>
        <ecNumber evidence="2">2.7.11.1</ecNumber>
    </recommendedName>
</protein>
<dbReference type="EMBL" id="CM029043">
    <property type="protein sequence ID" value="KAG2614299.1"/>
    <property type="molecule type" value="Genomic_DNA"/>
</dbReference>
<comment type="catalytic activity">
    <reaction evidence="8">
        <text>L-threonyl-[protein] + ATP = O-phospho-L-threonyl-[protein] + ADP + H(+)</text>
        <dbReference type="Rhea" id="RHEA:46608"/>
        <dbReference type="Rhea" id="RHEA-COMP:11060"/>
        <dbReference type="Rhea" id="RHEA-COMP:11605"/>
        <dbReference type="ChEBI" id="CHEBI:15378"/>
        <dbReference type="ChEBI" id="CHEBI:30013"/>
        <dbReference type="ChEBI" id="CHEBI:30616"/>
        <dbReference type="ChEBI" id="CHEBI:61977"/>
        <dbReference type="ChEBI" id="CHEBI:456216"/>
        <dbReference type="EC" id="2.7.11.1"/>
    </reaction>
</comment>
<proteinExistence type="inferred from homology"/>
<evidence type="ECO:0000256" key="1">
    <source>
        <dbReference type="ARBA" id="ARBA00010507"/>
    </source>
</evidence>
<evidence type="ECO:0000313" key="14">
    <source>
        <dbReference type="Proteomes" id="UP000823388"/>
    </source>
</evidence>
<dbReference type="GO" id="GO:0004674">
    <property type="term" value="F:protein serine/threonine kinase activity"/>
    <property type="evidence" value="ECO:0007669"/>
    <property type="project" value="UniProtKB-KW"/>
</dbReference>
<dbReference type="Pfam" id="PF07714">
    <property type="entry name" value="PK_Tyr_Ser-Thr"/>
    <property type="match status" value="1"/>
</dbReference>
<dbReference type="FunFam" id="3.30.200.20:FF:000060">
    <property type="entry name" value="Serine/threonine-protein kinase isoform 1"/>
    <property type="match status" value="1"/>
</dbReference>
<feature type="compositionally biased region" description="Basic and acidic residues" evidence="10">
    <location>
        <begin position="590"/>
        <end position="599"/>
    </location>
</feature>
<keyword evidence="5" id="KW-0547">Nucleotide-binding</keyword>
<dbReference type="Gene3D" id="1.10.510.10">
    <property type="entry name" value="Transferase(Phosphotransferase) domain 1"/>
    <property type="match status" value="1"/>
</dbReference>
<dbReference type="SMART" id="SM00220">
    <property type="entry name" value="S_TKc"/>
    <property type="match status" value="1"/>
</dbReference>
<feature type="domain" description="ACT" evidence="12">
    <location>
        <begin position="215"/>
        <end position="294"/>
    </location>
</feature>
<feature type="domain" description="Protein kinase" evidence="11">
    <location>
        <begin position="329"/>
        <end position="582"/>
    </location>
</feature>
<dbReference type="PANTHER" id="PTHR44329:SF128">
    <property type="entry name" value="SERINE_THREONINE-PROTEIN KINASE STY46"/>
    <property type="match status" value="1"/>
</dbReference>
<keyword evidence="6" id="KW-0418">Kinase</keyword>
<dbReference type="Proteomes" id="UP000823388">
    <property type="component" value="Chromosome 4K"/>
</dbReference>
<dbReference type="PROSITE" id="PS00108">
    <property type="entry name" value="PROTEIN_KINASE_ST"/>
    <property type="match status" value="1"/>
</dbReference>
<dbReference type="CDD" id="cd04928">
    <property type="entry name" value="ACT_TyrKc"/>
    <property type="match status" value="1"/>
</dbReference>
<dbReference type="GO" id="GO:0005524">
    <property type="term" value="F:ATP binding"/>
    <property type="evidence" value="ECO:0007669"/>
    <property type="project" value="UniProtKB-KW"/>
</dbReference>
<keyword evidence="14" id="KW-1185">Reference proteome</keyword>
<evidence type="ECO:0000256" key="8">
    <source>
        <dbReference type="ARBA" id="ARBA00047899"/>
    </source>
</evidence>
<evidence type="ECO:0000256" key="4">
    <source>
        <dbReference type="ARBA" id="ARBA00022679"/>
    </source>
</evidence>
<evidence type="ECO:0000256" key="9">
    <source>
        <dbReference type="ARBA" id="ARBA00048679"/>
    </source>
</evidence>
<dbReference type="CDD" id="cd13999">
    <property type="entry name" value="STKc_MAP3K-like"/>
    <property type="match status" value="1"/>
</dbReference>
<organism evidence="13 14">
    <name type="scientific">Panicum virgatum</name>
    <name type="common">Blackwell switchgrass</name>
    <dbReference type="NCBI Taxonomy" id="38727"/>
    <lineage>
        <taxon>Eukaryota</taxon>
        <taxon>Viridiplantae</taxon>
        <taxon>Streptophyta</taxon>
        <taxon>Embryophyta</taxon>
        <taxon>Tracheophyta</taxon>
        <taxon>Spermatophyta</taxon>
        <taxon>Magnoliopsida</taxon>
        <taxon>Liliopsida</taxon>
        <taxon>Poales</taxon>
        <taxon>Poaceae</taxon>
        <taxon>PACMAD clade</taxon>
        <taxon>Panicoideae</taxon>
        <taxon>Panicodae</taxon>
        <taxon>Paniceae</taxon>
        <taxon>Panicinae</taxon>
        <taxon>Panicum</taxon>
        <taxon>Panicum sect. Hiantes</taxon>
    </lineage>
</organism>
<sequence length="609" mass="68608">MEGGRVHPQPQQRPGSERTRLGVYHDVLRRLRGAAAPEALAPDFADSLWAHFHRFSVRYALDVNAERAEDVLVHMQLLDRAKHSDNQPAFSVRVVQVPVPPELVATEPDSSDPNSMEEGAFATSRKLNVHPEPIFGSSQNLKALVREASSRNLLDDGDAVLRNGVIFRQETLSLHQTLQACKQEAKAWSCRLPCAEKGIGDQWCSLFSSAMPMHEITFASHDRPKGLTQLSALLGQLNLDIKEVHALSTNDGYFLDIFIVVGWDHKETLQLEEALEKEIHNYKAQMHSTSSCWPPELAGKQCPNNSQEGSHVEIPKDNTDEWEINFKALAFQDKVASGTYGDLYHGTYFGEDVAIKVLKSDRLNENMEKEFAHEVYIMRKIRHKNIVRFLGACTKPKTLCIVTEFMKNGSVYDFLHKRKGSFKLPSLLKAAVDISKGMDYLHQNRIIHRDLKTANLLMDEHELIKVADFGVARVKAESGVMTAETGTYRWMAPEVIEHKPYDSKADVFSFGIALWELLTGKIPYDFLTPLQAAIGVVQEGLRPVIPRGTNPKLAQLLEKCWEQNPTNRPDFTEILQTLNEIAEEVPMDPNKLHKEKEKGGSFFSFGKGH</sequence>
<comment type="caution">
    <text evidence="13">The sequence shown here is derived from an EMBL/GenBank/DDBJ whole genome shotgun (WGS) entry which is preliminary data.</text>
</comment>
<name>A0A8T0U249_PANVG</name>
<dbReference type="Gene3D" id="3.30.200.20">
    <property type="entry name" value="Phosphorylase Kinase, domain 1"/>
    <property type="match status" value="1"/>
</dbReference>
<dbReference type="InterPro" id="IPR051681">
    <property type="entry name" value="Ser/Thr_Kinases-Pseudokinases"/>
</dbReference>
<dbReference type="InterPro" id="IPR045865">
    <property type="entry name" value="ACT-like_dom_sf"/>
</dbReference>
<dbReference type="OrthoDB" id="4062651at2759"/>
<dbReference type="InterPro" id="IPR000719">
    <property type="entry name" value="Prot_kinase_dom"/>
</dbReference>
<dbReference type="SUPFAM" id="SSF55021">
    <property type="entry name" value="ACT-like"/>
    <property type="match status" value="1"/>
</dbReference>
<dbReference type="PRINTS" id="PR00109">
    <property type="entry name" value="TYRKINASE"/>
</dbReference>
<dbReference type="EC" id="2.7.11.1" evidence="2"/>
<reference evidence="13" key="1">
    <citation type="submission" date="2020-05" db="EMBL/GenBank/DDBJ databases">
        <title>WGS assembly of Panicum virgatum.</title>
        <authorList>
            <person name="Lovell J.T."/>
            <person name="Jenkins J."/>
            <person name="Shu S."/>
            <person name="Juenger T.E."/>
            <person name="Schmutz J."/>
        </authorList>
    </citation>
    <scope>NUCLEOTIDE SEQUENCE</scope>
    <source>
        <strain evidence="13">AP13</strain>
    </source>
</reference>
<feature type="region of interest" description="Disordered" evidence="10">
    <location>
        <begin position="590"/>
        <end position="609"/>
    </location>
</feature>
<dbReference type="SUPFAM" id="SSF56112">
    <property type="entry name" value="Protein kinase-like (PK-like)"/>
    <property type="match status" value="1"/>
</dbReference>
<gene>
    <name evidence="13" type="ORF">PVAP13_4KG380503</name>
</gene>
<comment type="catalytic activity">
    <reaction evidence="9">
        <text>L-seryl-[protein] + ATP = O-phospho-L-seryl-[protein] + ADP + H(+)</text>
        <dbReference type="Rhea" id="RHEA:17989"/>
        <dbReference type="Rhea" id="RHEA-COMP:9863"/>
        <dbReference type="Rhea" id="RHEA-COMP:11604"/>
        <dbReference type="ChEBI" id="CHEBI:15378"/>
        <dbReference type="ChEBI" id="CHEBI:29999"/>
        <dbReference type="ChEBI" id="CHEBI:30616"/>
        <dbReference type="ChEBI" id="CHEBI:83421"/>
        <dbReference type="ChEBI" id="CHEBI:456216"/>
        <dbReference type="EC" id="2.7.11.1"/>
    </reaction>
</comment>
<evidence type="ECO:0000256" key="2">
    <source>
        <dbReference type="ARBA" id="ARBA00012513"/>
    </source>
</evidence>
<keyword evidence="7" id="KW-0067">ATP-binding</keyword>
<evidence type="ECO:0000259" key="11">
    <source>
        <dbReference type="PROSITE" id="PS50011"/>
    </source>
</evidence>
<accession>A0A8T0U249</accession>
<evidence type="ECO:0000313" key="13">
    <source>
        <dbReference type="EMBL" id="KAG2614299.1"/>
    </source>
</evidence>
<dbReference type="InterPro" id="IPR002912">
    <property type="entry name" value="ACT_dom"/>
</dbReference>